<keyword evidence="1" id="KW-0812">Transmembrane</keyword>
<feature type="transmembrane region" description="Helical" evidence="1">
    <location>
        <begin position="70"/>
        <end position="88"/>
    </location>
</feature>
<keyword evidence="1" id="KW-1133">Transmembrane helix</keyword>
<accession>A0ABV3FKK1</accession>
<feature type="transmembrane region" description="Helical" evidence="1">
    <location>
        <begin position="28"/>
        <end position="50"/>
    </location>
</feature>
<feature type="non-terminal residue" evidence="2">
    <location>
        <position position="232"/>
    </location>
</feature>
<evidence type="ECO:0000313" key="2">
    <source>
        <dbReference type="EMBL" id="MEV0368212.1"/>
    </source>
</evidence>
<reference evidence="2 3" key="1">
    <citation type="submission" date="2024-06" db="EMBL/GenBank/DDBJ databases">
        <title>The Natural Products Discovery Center: Release of the First 8490 Sequenced Strains for Exploring Actinobacteria Biosynthetic Diversity.</title>
        <authorList>
            <person name="Kalkreuter E."/>
            <person name="Kautsar S.A."/>
            <person name="Yang D."/>
            <person name="Bader C.D."/>
            <person name="Teijaro C.N."/>
            <person name="Fluegel L."/>
            <person name="Davis C.M."/>
            <person name="Simpson J.R."/>
            <person name="Lauterbach L."/>
            <person name="Steele A.D."/>
            <person name="Gui C."/>
            <person name="Meng S."/>
            <person name="Li G."/>
            <person name="Viehrig K."/>
            <person name="Ye F."/>
            <person name="Su P."/>
            <person name="Kiefer A.F."/>
            <person name="Nichols A."/>
            <person name="Cepeda A.J."/>
            <person name="Yan W."/>
            <person name="Fan B."/>
            <person name="Jiang Y."/>
            <person name="Adhikari A."/>
            <person name="Zheng C.-J."/>
            <person name="Schuster L."/>
            <person name="Cowan T.M."/>
            <person name="Smanski M.J."/>
            <person name="Chevrette M.G."/>
            <person name="De Carvalho L.P.S."/>
            <person name="Shen B."/>
        </authorList>
    </citation>
    <scope>NUCLEOTIDE SEQUENCE [LARGE SCALE GENOMIC DNA]</scope>
    <source>
        <strain evidence="2 3">NPDC050671</strain>
    </source>
</reference>
<keyword evidence="3" id="KW-1185">Reference proteome</keyword>
<dbReference type="Proteomes" id="UP001551658">
    <property type="component" value="Unassembled WGS sequence"/>
</dbReference>
<protein>
    <submittedName>
        <fullName evidence="2">Pentapeptide repeat-containing protein</fullName>
    </submittedName>
</protein>
<keyword evidence="1" id="KW-0472">Membrane</keyword>
<comment type="caution">
    <text evidence="2">The sequence shown here is derived from an EMBL/GenBank/DDBJ whole genome shotgun (WGS) entry which is preliminary data.</text>
</comment>
<dbReference type="EMBL" id="JBFAIH010000077">
    <property type="protein sequence ID" value="MEV0368212.1"/>
    <property type="molecule type" value="Genomic_DNA"/>
</dbReference>
<name>A0ABV3FKK1_9NOCA</name>
<gene>
    <name evidence="2" type="ORF">AB0H72_36585</name>
</gene>
<proteinExistence type="predicted"/>
<organism evidence="2 3">
    <name type="scientific">Nocardia fusca</name>
    <dbReference type="NCBI Taxonomy" id="941183"/>
    <lineage>
        <taxon>Bacteria</taxon>
        <taxon>Bacillati</taxon>
        <taxon>Actinomycetota</taxon>
        <taxon>Actinomycetes</taxon>
        <taxon>Mycobacteriales</taxon>
        <taxon>Nocardiaceae</taxon>
        <taxon>Nocardia</taxon>
    </lineage>
</organism>
<sequence length="232" mass="24932">MSGWVGAVGVPVGKKVSAARRGVGRMGLLPAVAFALVAGSAVAGAAYGLLRWVTPVDASKLAAEIDITRVALTVVAGVGGVVALVIAYRRQRDLEQSRFVERFGAAAAQLGATDVAVRIAGVYAMAGVADESDGLRRQQCIDVLCGYLRLPYDAEHGASGRTKFVIKAPRVDRGRVQGETEETVEYRQNDREVRMTIVRVIADHLRPEAEHSWSFNNFDFRTAHLEDAGFHG</sequence>
<evidence type="ECO:0000256" key="1">
    <source>
        <dbReference type="SAM" id="Phobius"/>
    </source>
</evidence>
<evidence type="ECO:0000313" key="3">
    <source>
        <dbReference type="Proteomes" id="UP001551658"/>
    </source>
</evidence>